<evidence type="ECO:0000313" key="3">
    <source>
        <dbReference type="Proteomes" id="UP000184035"/>
    </source>
</evidence>
<dbReference type="InterPro" id="IPR001199">
    <property type="entry name" value="Cyt_B5-like_heme/steroid-bd"/>
</dbReference>
<proteinExistence type="predicted"/>
<protein>
    <submittedName>
        <fullName evidence="2">Predicted heme/steroid binding protein</fullName>
    </submittedName>
</protein>
<dbReference type="OrthoDB" id="9785263at2"/>
<feature type="domain" description="Cytochrome b5 heme-binding" evidence="1">
    <location>
        <begin position="64"/>
        <end position="135"/>
    </location>
</feature>
<dbReference type="EMBL" id="FQVM01000002">
    <property type="protein sequence ID" value="SHE42110.1"/>
    <property type="molecule type" value="Genomic_DNA"/>
</dbReference>
<accession>A0A1M4TCC7</accession>
<evidence type="ECO:0000259" key="1">
    <source>
        <dbReference type="SMART" id="SM01117"/>
    </source>
</evidence>
<dbReference type="SMART" id="SM01117">
    <property type="entry name" value="Cyt-b5"/>
    <property type="match status" value="1"/>
</dbReference>
<dbReference type="InterPro" id="IPR036400">
    <property type="entry name" value="Cyt_B5-like_heme/steroid_sf"/>
</dbReference>
<keyword evidence="3" id="KW-1185">Reference proteome</keyword>
<gene>
    <name evidence="2" type="ORF">SAMN05443638_102124</name>
</gene>
<sequence>MNEILKSKLNQVNIVKKTLIYCEDKNLKSITVEKLKELLLEIEKLIFSSDKKDKCRIIEIKREFTLKELVKYNGQGGKNAYVAIKGTVYDLTSEKSWINGVHHGLIAGKDLTDEFMKCHKNDINLKDLNIIGTIKE</sequence>
<organism evidence="2 3">
    <name type="scientific">Clostridium fallax</name>
    <dbReference type="NCBI Taxonomy" id="1533"/>
    <lineage>
        <taxon>Bacteria</taxon>
        <taxon>Bacillati</taxon>
        <taxon>Bacillota</taxon>
        <taxon>Clostridia</taxon>
        <taxon>Eubacteriales</taxon>
        <taxon>Clostridiaceae</taxon>
        <taxon>Clostridium</taxon>
    </lineage>
</organism>
<name>A0A1M4TCC7_9CLOT</name>
<dbReference type="Gene3D" id="3.10.120.10">
    <property type="entry name" value="Cytochrome b5-like heme/steroid binding domain"/>
    <property type="match status" value="1"/>
</dbReference>
<dbReference type="Pfam" id="PF00173">
    <property type="entry name" value="Cyt-b5"/>
    <property type="match status" value="1"/>
</dbReference>
<evidence type="ECO:0000313" key="2">
    <source>
        <dbReference type="EMBL" id="SHE42110.1"/>
    </source>
</evidence>
<dbReference type="RefSeq" id="WP_072892536.1">
    <property type="nucleotide sequence ID" value="NZ_FQVM01000002.1"/>
</dbReference>
<dbReference type="SUPFAM" id="SSF55856">
    <property type="entry name" value="Cytochrome b5-like heme/steroid binding domain"/>
    <property type="match status" value="1"/>
</dbReference>
<dbReference type="AlphaFoldDB" id="A0A1M4TCC7"/>
<dbReference type="Proteomes" id="UP000184035">
    <property type="component" value="Unassembled WGS sequence"/>
</dbReference>
<reference evidence="2 3" key="1">
    <citation type="submission" date="2016-11" db="EMBL/GenBank/DDBJ databases">
        <authorList>
            <person name="Jaros S."/>
            <person name="Januszkiewicz K."/>
            <person name="Wedrychowicz H."/>
        </authorList>
    </citation>
    <scope>NUCLEOTIDE SEQUENCE [LARGE SCALE GENOMIC DNA]</scope>
    <source>
        <strain evidence="2 3">DSM 2631</strain>
    </source>
</reference>